<keyword evidence="2" id="KW-0472">Membrane</keyword>
<dbReference type="Pfam" id="PF10067">
    <property type="entry name" value="DUF2306"/>
    <property type="match status" value="1"/>
</dbReference>
<reference evidence="3" key="1">
    <citation type="submission" date="2022-10" db="EMBL/GenBank/DDBJ databases">
        <title>Determination and structural analysis of whole genome sequence of Sarocladium strictum F4-1.</title>
        <authorList>
            <person name="Hu L."/>
            <person name="Jiang Y."/>
        </authorList>
    </citation>
    <scope>NUCLEOTIDE SEQUENCE</scope>
    <source>
        <strain evidence="3">F4-1</strain>
    </source>
</reference>
<feature type="transmembrane region" description="Helical" evidence="2">
    <location>
        <begin position="265"/>
        <end position="286"/>
    </location>
</feature>
<evidence type="ECO:0000256" key="1">
    <source>
        <dbReference type="SAM" id="MobiDB-lite"/>
    </source>
</evidence>
<keyword evidence="4" id="KW-1185">Reference proteome</keyword>
<feature type="compositionally biased region" description="Polar residues" evidence="1">
    <location>
        <begin position="324"/>
        <end position="335"/>
    </location>
</feature>
<accession>A0AA39GI18</accession>
<dbReference type="AlphaFoldDB" id="A0AA39GI18"/>
<evidence type="ECO:0000313" key="4">
    <source>
        <dbReference type="Proteomes" id="UP001175261"/>
    </source>
</evidence>
<sequence length="348" mass="37792">MAHTNERIKAAARKVRHASGFGKTYNLCLFILTAGALFGFVLARLQYLNIDGVYCKPGDSGALPGECLLYSKPSLERVGIILHLGGILPAGFLVCFQFVPKIRQKIILVHRINGYAVLLLSIVGTVGALMIARKAVGGSIPSQTIIGVYSIYFLGCLTMGYISVKKRKIAHHRAWMLRAWVSAGAIITTRPIMIIVAVIISPNSYWVVRSCEAIAYMVDDPSILADSYPYCAAYVDGQNRDQVSPVRARLAGASNPAEVAAALEIGFVTGLWLAFLIHVALLELYFHLKAPAEQGSRGAEPVTQSVQKPRDEEMDHNGHDSANIMASNVSDTTSKMKFGSEVRDATRA</sequence>
<feature type="region of interest" description="Disordered" evidence="1">
    <location>
        <begin position="296"/>
        <end position="348"/>
    </location>
</feature>
<organism evidence="3 4">
    <name type="scientific">Sarocladium strictum</name>
    <name type="common">Black bundle disease fungus</name>
    <name type="synonym">Acremonium strictum</name>
    <dbReference type="NCBI Taxonomy" id="5046"/>
    <lineage>
        <taxon>Eukaryota</taxon>
        <taxon>Fungi</taxon>
        <taxon>Dikarya</taxon>
        <taxon>Ascomycota</taxon>
        <taxon>Pezizomycotina</taxon>
        <taxon>Sordariomycetes</taxon>
        <taxon>Hypocreomycetidae</taxon>
        <taxon>Hypocreales</taxon>
        <taxon>Sarocladiaceae</taxon>
        <taxon>Sarocladium</taxon>
    </lineage>
</organism>
<feature type="transmembrane region" description="Helical" evidence="2">
    <location>
        <begin position="144"/>
        <end position="164"/>
    </location>
</feature>
<keyword evidence="2" id="KW-1133">Transmembrane helix</keyword>
<feature type="transmembrane region" description="Helical" evidence="2">
    <location>
        <begin position="80"/>
        <end position="100"/>
    </location>
</feature>
<keyword evidence="2" id="KW-0812">Transmembrane</keyword>
<feature type="transmembrane region" description="Helical" evidence="2">
    <location>
        <begin position="176"/>
        <end position="200"/>
    </location>
</feature>
<gene>
    <name evidence="3" type="ORF">NLU13_3792</name>
</gene>
<feature type="compositionally biased region" description="Basic and acidic residues" evidence="1">
    <location>
        <begin position="338"/>
        <end position="348"/>
    </location>
</feature>
<proteinExistence type="predicted"/>
<comment type="caution">
    <text evidence="3">The sequence shown here is derived from an EMBL/GenBank/DDBJ whole genome shotgun (WGS) entry which is preliminary data.</text>
</comment>
<dbReference type="InterPro" id="IPR018750">
    <property type="entry name" value="DUF2306_membrane"/>
</dbReference>
<protein>
    <submittedName>
        <fullName evidence="3">Uncharacterized protein</fullName>
    </submittedName>
</protein>
<dbReference type="Proteomes" id="UP001175261">
    <property type="component" value="Unassembled WGS sequence"/>
</dbReference>
<evidence type="ECO:0000256" key="2">
    <source>
        <dbReference type="SAM" id="Phobius"/>
    </source>
</evidence>
<feature type="transmembrane region" description="Helical" evidence="2">
    <location>
        <begin position="112"/>
        <end position="132"/>
    </location>
</feature>
<name>A0AA39GI18_SARSR</name>
<dbReference type="EMBL" id="JAPDFR010000003">
    <property type="protein sequence ID" value="KAK0387546.1"/>
    <property type="molecule type" value="Genomic_DNA"/>
</dbReference>
<feature type="compositionally biased region" description="Basic and acidic residues" evidence="1">
    <location>
        <begin position="308"/>
        <end position="319"/>
    </location>
</feature>
<evidence type="ECO:0000313" key="3">
    <source>
        <dbReference type="EMBL" id="KAK0387546.1"/>
    </source>
</evidence>
<feature type="transmembrane region" description="Helical" evidence="2">
    <location>
        <begin position="24"/>
        <end position="43"/>
    </location>
</feature>